<dbReference type="EMBL" id="KQ244378">
    <property type="protein sequence ID" value="KNC74469.1"/>
    <property type="molecule type" value="Genomic_DNA"/>
</dbReference>
<dbReference type="GeneID" id="25913490"/>
<dbReference type="RefSeq" id="XP_014148371.1">
    <property type="nucleotide sequence ID" value="XM_014292896.1"/>
</dbReference>
<dbReference type="AlphaFoldDB" id="A0A0L0FCJ9"/>
<protein>
    <submittedName>
        <fullName evidence="2">Uncharacterized protein</fullName>
    </submittedName>
</protein>
<dbReference type="Proteomes" id="UP000054560">
    <property type="component" value="Unassembled WGS sequence"/>
</dbReference>
<sequence length="200" mass="22372">MIRYTFKLKVLPLDTRGVMTHLFQIFNSKPDLVVTITSNNELYFHSPEGVFSNIRIYDTGEWMDQWISFAITIQYSTNYIHLQAGKNGSNVIDTEPAILKPMSVENYYRLKYGLYYVADLVGPPTTFHVRYVDVQVEEVQSQANETVGNGTDIGTNTSTGVEETGVDVVSSQATDVGSLPIDTSSENDDDPLIDVDEIDI</sequence>
<evidence type="ECO:0000256" key="1">
    <source>
        <dbReference type="SAM" id="MobiDB-lite"/>
    </source>
</evidence>
<name>A0A0L0FCJ9_9EUKA</name>
<evidence type="ECO:0000313" key="3">
    <source>
        <dbReference type="Proteomes" id="UP000054560"/>
    </source>
</evidence>
<reference evidence="2 3" key="1">
    <citation type="submission" date="2011-02" db="EMBL/GenBank/DDBJ databases">
        <title>The Genome Sequence of Sphaeroforma arctica JP610.</title>
        <authorList>
            <consortium name="The Broad Institute Genome Sequencing Platform"/>
            <person name="Russ C."/>
            <person name="Cuomo C."/>
            <person name="Young S.K."/>
            <person name="Zeng Q."/>
            <person name="Gargeya S."/>
            <person name="Alvarado L."/>
            <person name="Berlin A."/>
            <person name="Chapman S.B."/>
            <person name="Chen Z."/>
            <person name="Freedman E."/>
            <person name="Gellesch M."/>
            <person name="Goldberg J."/>
            <person name="Griggs A."/>
            <person name="Gujja S."/>
            <person name="Heilman E."/>
            <person name="Heiman D."/>
            <person name="Howarth C."/>
            <person name="Mehta T."/>
            <person name="Neiman D."/>
            <person name="Pearson M."/>
            <person name="Roberts A."/>
            <person name="Saif S."/>
            <person name="Shea T."/>
            <person name="Shenoy N."/>
            <person name="Sisk P."/>
            <person name="Stolte C."/>
            <person name="Sykes S."/>
            <person name="White J."/>
            <person name="Yandava C."/>
            <person name="Burger G."/>
            <person name="Gray M.W."/>
            <person name="Holland P.W.H."/>
            <person name="King N."/>
            <person name="Lang F.B.F."/>
            <person name="Roger A.J."/>
            <person name="Ruiz-Trillo I."/>
            <person name="Haas B."/>
            <person name="Nusbaum C."/>
            <person name="Birren B."/>
        </authorList>
    </citation>
    <scope>NUCLEOTIDE SEQUENCE [LARGE SCALE GENOMIC DNA]</scope>
    <source>
        <strain evidence="2 3">JP610</strain>
    </source>
</reference>
<accession>A0A0L0FCJ9</accession>
<proteinExistence type="predicted"/>
<gene>
    <name evidence="2" type="ORF">SARC_12986</name>
</gene>
<feature type="region of interest" description="Disordered" evidence="1">
    <location>
        <begin position="176"/>
        <end position="200"/>
    </location>
</feature>
<feature type="compositionally biased region" description="Acidic residues" evidence="1">
    <location>
        <begin position="185"/>
        <end position="200"/>
    </location>
</feature>
<organism evidence="2 3">
    <name type="scientific">Sphaeroforma arctica JP610</name>
    <dbReference type="NCBI Taxonomy" id="667725"/>
    <lineage>
        <taxon>Eukaryota</taxon>
        <taxon>Ichthyosporea</taxon>
        <taxon>Ichthyophonida</taxon>
        <taxon>Sphaeroforma</taxon>
    </lineage>
</organism>
<evidence type="ECO:0000313" key="2">
    <source>
        <dbReference type="EMBL" id="KNC74469.1"/>
    </source>
</evidence>
<keyword evidence="3" id="KW-1185">Reference proteome</keyword>